<gene>
    <name evidence="1" type="ORF">TrVE_jg9785</name>
</gene>
<comment type="caution">
    <text evidence="1">The sequence shown here is derived from an EMBL/GenBank/DDBJ whole genome shotgun (WGS) entry which is preliminary data.</text>
</comment>
<dbReference type="Proteomes" id="UP001165160">
    <property type="component" value="Unassembled WGS sequence"/>
</dbReference>
<accession>A0A9W7B2W2</accession>
<protein>
    <submittedName>
        <fullName evidence="1">Uncharacterized protein</fullName>
    </submittedName>
</protein>
<evidence type="ECO:0000313" key="1">
    <source>
        <dbReference type="EMBL" id="GMH82949.1"/>
    </source>
</evidence>
<dbReference type="EMBL" id="BRXX01000021">
    <property type="protein sequence ID" value="GMH82949.1"/>
    <property type="molecule type" value="Genomic_DNA"/>
</dbReference>
<sequence>MELPSSVGNVLLLHPTLPSLTLNTLPINCSSISLIINLPPRVLLSLDDSLFLLNYTSTTSFEISPTLDTGLNLHNPLPLAPDSFSTLNAILHAPPSSILSYSTIASQPNLGFGFQISKIPPSHFPYPSPITPLTPSTLPQYPTIKIFHPNHKPTLKTSPSTLTFLQSLGNLTSTLNRPNLHPYLAKKYVQGKSGLEHDFVFMYCCTILLNDEEVLRNFNRLFYILCLADHVGFRTVAREYVEVWDVNDGGDVGRGFKGFCKGKGEFREVMGRFEGVEEEEEEEGEEGREEDVLFHYPVFRRNVKEGEDEMMAAARILEEGGEALDEVKDFLLEIGE</sequence>
<organism evidence="1 2">
    <name type="scientific">Triparma verrucosa</name>
    <dbReference type="NCBI Taxonomy" id="1606542"/>
    <lineage>
        <taxon>Eukaryota</taxon>
        <taxon>Sar</taxon>
        <taxon>Stramenopiles</taxon>
        <taxon>Ochrophyta</taxon>
        <taxon>Bolidophyceae</taxon>
        <taxon>Parmales</taxon>
        <taxon>Triparmaceae</taxon>
        <taxon>Triparma</taxon>
    </lineage>
</organism>
<dbReference type="AlphaFoldDB" id="A0A9W7B2W2"/>
<keyword evidence="2" id="KW-1185">Reference proteome</keyword>
<evidence type="ECO:0000313" key="2">
    <source>
        <dbReference type="Proteomes" id="UP001165160"/>
    </source>
</evidence>
<name>A0A9W7B2W2_9STRA</name>
<proteinExistence type="predicted"/>
<reference evidence="2" key="1">
    <citation type="journal article" date="2023" name="Commun. Biol.">
        <title>Genome analysis of Parmales, the sister group of diatoms, reveals the evolutionary specialization of diatoms from phago-mixotrophs to photoautotrophs.</title>
        <authorList>
            <person name="Ban H."/>
            <person name="Sato S."/>
            <person name="Yoshikawa S."/>
            <person name="Yamada K."/>
            <person name="Nakamura Y."/>
            <person name="Ichinomiya M."/>
            <person name="Sato N."/>
            <person name="Blanc-Mathieu R."/>
            <person name="Endo H."/>
            <person name="Kuwata A."/>
            <person name="Ogata H."/>
        </authorList>
    </citation>
    <scope>NUCLEOTIDE SEQUENCE [LARGE SCALE GENOMIC DNA]</scope>
    <source>
        <strain evidence="2">NIES 3699</strain>
    </source>
</reference>